<evidence type="ECO:0000313" key="2">
    <source>
        <dbReference type="Proteomes" id="UP000198211"/>
    </source>
</evidence>
<proteinExistence type="predicted"/>
<reference evidence="2" key="1">
    <citation type="submission" date="2017-03" db="EMBL/GenBank/DDBJ databases">
        <title>Phytopthora megakarya and P. palmivora, two closely related causual agents of cacao black pod achieved similar genome size and gene model numbers by different mechanisms.</title>
        <authorList>
            <person name="Ali S."/>
            <person name="Shao J."/>
            <person name="Larry D.J."/>
            <person name="Kronmiller B."/>
            <person name="Shen D."/>
            <person name="Strem M.D."/>
            <person name="Melnick R.L."/>
            <person name="Guiltinan M.J."/>
            <person name="Tyler B.M."/>
            <person name="Meinhardt L.W."/>
            <person name="Bailey B.A."/>
        </authorList>
    </citation>
    <scope>NUCLEOTIDE SEQUENCE [LARGE SCALE GENOMIC DNA]</scope>
    <source>
        <strain evidence="2">zdho120</strain>
    </source>
</reference>
<dbReference type="GO" id="GO:0004386">
    <property type="term" value="F:helicase activity"/>
    <property type="evidence" value="ECO:0007669"/>
    <property type="project" value="UniProtKB-KW"/>
</dbReference>
<dbReference type="EMBL" id="NBNE01000648">
    <property type="protein sequence ID" value="OWZ18059.1"/>
    <property type="molecule type" value="Genomic_DNA"/>
</dbReference>
<gene>
    <name evidence="1" type="ORF">PHMEG_0007913</name>
</gene>
<comment type="caution">
    <text evidence="1">The sequence shown here is derived from an EMBL/GenBank/DDBJ whole genome shotgun (WGS) entry which is preliminary data.</text>
</comment>
<keyword evidence="1" id="KW-0378">Hydrolase</keyword>
<sequence length="232" mass="27430">MRLFNFPIRGSSHSVVNLPIHLEGCNLIRRGNRTKLTVFFNLCARDPERTTNLLYKDVPKKYRWMIAANDGYHTIRMWLLWGGWYMFPPGSRAILPPNFVVSLSITQFIRRYSYAGYLENDREWEECLAETVSFKMPYALRQLFGIIVVYSLPDHASALWDRFKNETAIITLNETRKLQMAECKYLKWVAEYLLSNRKTLEMYGLAGLSTYRDDFEDVEREDTDRKMSLHTR</sequence>
<keyword evidence="1" id="KW-0347">Helicase</keyword>
<protein>
    <submittedName>
        <fullName evidence="1">Helitron helicase</fullName>
    </submittedName>
</protein>
<organism evidence="1 2">
    <name type="scientific">Phytophthora megakarya</name>
    <dbReference type="NCBI Taxonomy" id="4795"/>
    <lineage>
        <taxon>Eukaryota</taxon>
        <taxon>Sar</taxon>
        <taxon>Stramenopiles</taxon>
        <taxon>Oomycota</taxon>
        <taxon>Peronosporomycetes</taxon>
        <taxon>Peronosporales</taxon>
        <taxon>Peronosporaceae</taxon>
        <taxon>Phytophthora</taxon>
    </lineage>
</organism>
<keyword evidence="2" id="KW-1185">Reference proteome</keyword>
<dbReference type="Proteomes" id="UP000198211">
    <property type="component" value="Unassembled WGS sequence"/>
</dbReference>
<keyword evidence="1" id="KW-0067">ATP-binding</keyword>
<dbReference type="OrthoDB" id="6622062at2759"/>
<keyword evidence="1" id="KW-0547">Nucleotide-binding</keyword>
<accession>A0A225WLQ2</accession>
<dbReference type="AlphaFoldDB" id="A0A225WLQ2"/>
<evidence type="ECO:0000313" key="1">
    <source>
        <dbReference type="EMBL" id="OWZ18059.1"/>
    </source>
</evidence>
<name>A0A225WLQ2_9STRA</name>
<dbReference type="STRING" id="4795.A0A225WLQ2"/>